<evidence type="ECO:0000313" key="3">
    <source>
        <dbReference type="Proteomes" id="UP001150062"/>
    </source>
</evidence>
<dbReference type="SUPFAM" id="SSF50985">
    <property type="entry name" value="RCC1/BLIP-II"/>
    <property type="match status" value="1"/>
</dbReference>
<dbReference type="SUPFAM" id="SSF54695">
    <property type="entry name" value="POZ domain"/>
    <property type="match status" value="1"/>
</dbReference>
<gene>
    <name evidence="2" type="ORF">M0813_09293</name>
</gene>
<dbReference type="Pfam" id="PF00651">
    <property type="entry name" value="BTB"/>
    <property type="match status" value="1"/>
</dbReference>
<dbReference type="Gene3D" id="2.130.10.30">
    <property type="entry name" value="Regulator of chromosome condensation 1/beta-lactamase-inhibitor protein II"/>
    <property type="match status" value="1"/>
</dbReference>
<reference evidence="2" key="1">
    <citation type="submission" date="2022-08" db="EMBL/GenBank/DDBJ databases">
        <title>Novel sulfate-reducing endosymbionts in the free-living metamonad Anaeramoeba.</title>
        <authorList>
            <person name="Jerlstrom-Hultqvist J."/>
            <person name="Cepicka I."/>
            <person name="Gallot-Lavallee L."/>
            <person name="Salas-Leiva D."/>
            <person name="Curtis B.A."/>
            <person name="Zahonova K."/>
            <person name="Pipaliya S."/>
            <person name="Dacks J."/>
            <person name="Roger A.J."/>
        </authorList>
    </citation>
    <scope>NUCLEOTIDE SEQUENCE</scope>
    <source>
        <strain evidence="2">Schooner1</strain>
    </source>
</reference>
<accession>A0ABQ8X9G7</accession>
<organism evidence="2 3">
    <name type="scientific">Anaeramoeba flamelloides</name>
    <dbReference type="NCBI Taxonomy" id="1746091"/>
    <lineage>
        <taxon>Eukaryota</taxon>
        <taxon>Metamonada</taxon>
        <taxon>Anaeramoebidae</taxon>
        <taxon>Anaeramoeba</taxon>
    </lineage>
</organism>
<feature type="domain" description="BTB" evidence="1">
    <location>
        <begin position="449"/>
        <end position="515"/>
    </location>
</feature>
<dbReference type="Proteomes" id="UP001150062">
    <property type="component" value="Unassembled WGS sequence"/>
</dbReference>
<protein>
    <recommendedName>
        <fullName evidence="1">BTB domain-containing protein</fullName>
    </recommendedName>
</protein>
<evidence type="ECO:0000313" key="2">
    <source>
        <dbReference type="EMBL" id="KAJ6227879.1"/>
    </source>
</evidence>
<comment type="caution">
    <text evidence="2">The sequence shown here is derived from an EMBL/GenBank/DDBJ whole genome shotgun (WGS) entry which is preliminary data.</text>
</comment>
<dbReference type="CDD" id="cd18186">
    <property type="entry name" value="BTB_POZ_ZBTB_KLHL-like"/>
    <property type="match status" value="1"/>
</dbReference>
<sequence>MNFFYGIGEKTREFYSTLNKEMLPNKNLPFQLNNLNKMKMKTKIVKVSRTTKTLLFLNDKGKVFTLDKNGINIVEFEEIIFDISSGWNHHVASSQTKVYTWFDRAIQNNYSNNQLGRNFTIYNKFEPNPIDYTFSFPQVFASSKCTFVHEGSTLFACGLGWGGSVQYYNNSSKKVTQYLSQIHSPVESIYCHRMSRTFVIKYTKMQNSLCARVHIENKGLSNYILSPRIKQSKQKKIGFTKNNFIVYQAKDIYYYTMVTYDKKNYISIEKMKQSFFQTENILHIFGTEYCFYILLEDMSLYKLESLSHYKKGTYQPDAEYLCSFQNRKFINFLPMDGSECMLLFRDNFASDFLNLFKSKQFTDLEIRNQKIHQLLFSFRLGLPPDIYQDVIENKLTDKEFQHLILWVYTDLIRDWQIMEKLFKIFKIKDPLKKALINDMKVLAITDSTKDFILIAKNKKLKIHKFILQARSGLFFSMFDLINENEKCVHDYSDRSFRAVKIIVHFLYTNQFPVEEFEKESDLVTLFQELEDAPDYYQMNMNCGFEDQLEKLQSKFREKLL</sequence>
<evidence type="ECO:0000259" key="1">
    <source>
        <dbReference type="PROSITE" id="PS50097"/>
    </source>
</evidence>
<dbReference type="InterPro" id="IPR009091">
    <property type="entry name" value="RCC1/BLIP-II"/>
</dbReference>
<name>A0ABQ8X9G7_9EUKA</name>
<dbReference type="InterPro" id="IPR000210">
    <property type="entry name" value="BTB/POZ_dom"/>
</dbReference>
<dbReference type="Gene3D" id="3.30.710.10">
    <property type="entry name" value="Potassium Channel Kv1.1, Chain A"/>
    <property type="match status" value="1"/>
</dbReference>
<proteinExistence type="predicted"/>
<dbReference type="SMART" id="SM00225">
    <property type="entry name" value="BTB"/>
    <property type="match status" value="1"/>
</dbReference>
<keyword evidence="3" id="KW-1185">Reference proteome</keyword>
<dbReference type="InterPro" id="IPR011333">
    <property type="entry name" value="SKP1/BTB/POZ_sf"/>
</dbReference>
<dbReference type="PROSITE" id="PS50097">
    <property type="entry name" value="BTB"/>
    <property type="match status" value="1"/>
</dbReference>
<dbReference type="EMBL" id="JAOAOG010000331">
    <property type="protein sequence ID" value="KAJ6227879.1"/>
    <property type="molecule type" value="Genomic_DNA"/>
</dbReference>